<feature type="transmembrane region" description="Helical" evidence="1">
    <location>
        <begin position="12"/>
        <end position="34"/>
    </location>
</feature>
<protein>
    <submittedName>
        <fullName evidence="2">Uncharacterized protein</fullName>
    </submittedName>
</protein>
<feature type="transmembrane region" description="Helical" evidence="1">
    <location>
        <begin position="265"/>
        <end position="287"/>
    </location>
</feature>
<accession>A0A0R1JMI5</accession>
<feature type="transmembrane region" description="Helical" evidence="1">
    <location>
        <begin position="101"/>
        <end position="119"/>
    </location>
</feature>
<organism evidence="2 3">
    <name type="scientific">Levilactobacillus namurensis DSM 19117</name>
    <dbReference type="NCBI Taxonomy" id="1423773"/>
    <lineage>
        <taxon>Bacteria</taxon>
        <taxon>Bacillati</taxon>
        <taxon>Bacillota</taxon>
        <taxon>Bacilli</taxon>
        <taxon>Lactobacillales</taxon>
        <taxon>Lactobacillaceae</taxon>
        <taxon>Levilactobacillus</taxon>
    </lineage>
</organism>
<dbReference type="AlphaFoldDB" id="A0A0R1JMI5"/>
<gene>
    <name evidence="2" type="ORF">FD30_GL001322</name>
</gene>
<dbReference type="RefSeq" id="WP_056945105.1">
    <property type="nucleotide sequence ID" value="NZ_AZDT01000069.1"/>
</dbReference>
<feature type="transmembrane region" description="Helical" evidence="1">
    <location>
        <begin position="196"/>
        <end position="217"/>
    </location>
</feature>
<dbReference type="STRING" id="1423773.FD30_GL001322"/>
<proteinExistence type="predicted"/>
<dbReference type="GeneID" id="84783298"/>
<feature type="transmembrane region" description="Helical" evidence="1">
    <location>
        <begin position="131"/>
        <end position="148"/>
    </location>
</feature>
<sequence length="422" mass="47760">MEVVSDVKIGKVLSTFIEYMFVFVTILQCNTVYFRSGLNNRIQIMWFGICFLLVCISLFEMIIKSYNIKQLVLSLTIFLAFMVTILFLDYQIYPFPIKKEISQFIIIPFMMVIIFYNKILAGEGLDLLVKVERVMLILAGISLFFWGVSELGVPTNMATFITWGNYQQISGYNNVHFIAQGITKFLGMTLIRNTGIFVEAPMYSYALTVSFLVLLFIDGGTKKSRILKAVVLLATIFTTTSTTGVIVSILAIAYYEFFIVDRISLVFKVLIILLGLIAVGVLIKIILLQKLSSNWNSSSSIRMNDLLSGLSAWKNNIVFGNGLENYQILLDYMDPRRLGFNGNMGFSSGLMQVLAYGGIAMGLFYIIPSIMGMLVSKKMFGFSSICFLLFIFTIVNDTYLYFIILSAFFASFLLRKKYKEGE</sequence>
<evidence type="ECO:0000256" key="1">
    <source>
        <dbReference type="SAM" id="Phobius"/>
    </source>
</evidence>
<evidence type="ECO:0000313" key="3">
    <source>
        <dbReference type="Proteomes" id="UP000051162"/>
    </source>
</evidence>
<keyword evidence="1" id="KW-1133">Transmembrane helix</keyword>
<name>A0A0R1JMI5_9LACO</name>
<keyword evidence="1" id="KW-0812">Transmembrane</keyword>
<feature type="transmembrane region" description="Helical" evidence="1">
    <location>
        <begin position="353"/>
        <end position="375"/>
    </location>
</feature>
<feature type="transmembrane region" description="Helical" evidence="1">
    <location>
        <begin position="71"/>
        <end position="89"/>
    </location>
</feature>
<dbReference type="PATRIC" id="fig|1423773.3.peg.1352"/>
<comment type="caution">
    <text evidence="2">The sequence shown here is derived from an EMBL/GenBank/DDBJ whole genome shotgun (WGS) entry which is preliminary data.</text>
</comment>
<dbReference type="Proteomes" id="UP000051162">
    <property type="component" value="Unassembled WGS sequence"/>
</dbReference>
<keyword evidence="1" id="KW-0472">Membrane</keyword>
<evidence type="ECO:0000313" key="2">
    <source>
        <dbReference type="EMBL" id="KRK72678.1"/>
    </source>
</evidence>
<feature type="transmembrane region" description="Helical" evidence="1">
    <location>
        <begin position="381"/>
        <end position="414"/>
    </location>
</feature>
<reference evidence="2 3" key="1">
    <citation type="journal article" date="2015" name="Genome Announc.">
        <title>Expanding the biotechnology potential of lactobacilli through comparative genomics of 213 strains and associated genera.</title>
        <authorList>
            <person name="Sun Z."/>
            <person name="Harris H.M."/>
            <person name="McCann A."/>
            <person name="Guo C."/>
            <person name="Argimon S."/>
            <person name="Zhang W."/>
            <person name="Yang X."/>
            <person name="Jeffery I.B."/>
            <person name="Cooney J.C."/>
            <person name="Kagawa T.F."/>
            <person name="Liu W."/>
            <person name="Song Y."/>
            <person name="Salvetti E."/>
            <person name="Wrobel A."/>
            <person name="Rasinkangas P."/>
            <person name="Parkhill J."/>
            <person name="Rea M.C."/>
            <person name="O'Sullivan O."/>
            <person name="Ritari J."/>
            <person name="Douillard F.P."/>
            <person name="Paul Ross R."/>
            <person name="Yang R."/>
            <person name="Briner A.E."/>
            <person name="Felis G.E."/>
            <person name="de Vos W.M."/>
            <person name="Barrangou R."/>
            <person name="Klaenhammer T.R."/>
            <person name="Caufield P.W."/>
            <person name="Cui Y."/>
            <person name="Zhang H."/>
            <person name="O'Toole P.W."/>
        </authorList>
    </citation>
    <scope>NUCLEOTIDE SEQUENCE [LARGE SCALE GENOMIC DNA]</scope>
    <source>
        <strain evidence="2 3">DSM 19117</strain>
    </source>
</reference>
<feature type="transmembrane region" description="Helical" evidence="1">
    <location>
        <begin position="229"/>
        <end position="253"/>
    </location>
</feature>
<keyword evidence="3" id="KW-1185">Reference proteome</keyword>
<dbReference type="OrthoDB" id="2340065at2"/>
<feature type="transmembrane region" description="Helical" evidence="1">
    <location>
        <begin position="40"/>
        <end position="59"/>
    </location>
</feature>
<dbReference type="EMBL" id="AZDT01000069">
    <property type="protein sequence ID" value="KRK72678.1"/>
    <property type="molecule type" value="Genomic_DNA"/>
</dbReference>